<dbReference type="EMBL" id="UGOG01000001">
    <property type="protein sequence ID" value="STX61174.1"/>
    <property type="molecule type" value="Genomic_DNA"/>
</dbReference>
<evidence type="ECO:0000313" key="3">
    <source>
        <dbReference type="Proteomes" id="UP000054985"/>
    </source>
</evidence>
<gene>
    <name evidence="1" type="ORF">Lmor_1913</name>
    <name evidence="2" type="ORF">NCTC12239_00077</name>
</gene>
<dbReference type="AlphaFoldDB" id="A0A378JRE5"/>
<organism evidence="2 4">
    <name type="scientific">Legionella moravica</name>
    <dbReference type="NCBI Taxonomy" id="39962"/>
    <lineage>
        <taxon>Bacteria</taxon>
        <taxon>Pseudomonadati</taxon>
        <taxon>Pseudomonadota</taxon>
        <taxon>Gammaproteobacteria</taxon>
        <taxon>Legionellales</taxon>
        <taxon>Legionellaceae</taxon>
        <taxon>Legionella</taxon>
    </lineage>
</organism>
<dbReference type="OrthoDB" id="6691177at2"/>
<dbReference type="Proteomes" id="UP000254040">
    <property type="component" value="Unassembled WGS sequence"/>
</dbReference>
<dbReference type="EMBL" id="LNYN01000021">
    <property type="protein sequence ID" value="KTD33931.1"/>
    <property type="molecule type" value="Genomic_DNA"/>
</dbReference>
<reference evidence="1 3" key="1">
    <citation type="submission" date="2015-11" db="EMBL/GenBank/DDBJ databases">
        <title>Genomic analysis of 38 Legionella species identifies large and diverse effector repertoires.</title>
        <authorList>
            <person name="Burstein D."/>
            <person name="Amaro F."/>
            <person name="Zusman T."/>
            <person name="Lifshitz Z."/>
            <person name="Cohen O."/>
            <person name="Gilbert J.A."/>
            <person name="Pupko T."/>
            <person name="Shuman H.A."/>
            <person name="Segal G."/>
        </authorList>
    </citation>
    <scope>NUCLEOTIDE SEQUENCE [LARGE SCALE GENOMIC DNA]</scope>
    <source>
        <strain evidence="1 3">ATCC 43877</strain>
    </source>
</reference>
<keyword evidence="3" id="KW-1185">Reference proteome</keyword>
<evidence type="ECO:0000313" key="2">
    <source>
        <dbReference type="EMBL" id="STX61174.1"/>
    </source>
</evidence>
<evidence type="ECO:0000313" key="4">
    <source>
        <dbReference type="Proteomes" id="UP000254040"/>
    </source>
</evidence>
<name>A0A378JRE5_9GAMM</name>
<dbReference type="Proteomes" id="UP000054985">
    <property type="component" value="Unassembled WGS sequence"/>
</dbReference>
<reference evidence="2 4" key="2">
    <citation type="submission" date="2018-06" db="EMBL/GenBank/DDBJ databases">
        <authorList>
            <consortium name="Pathogen Informatics"/>
            <person name="Doyle S."/>
        </authorList>
    </citation>
    <scope>NUCLEOTIDE SEQUENCE [LARGE SCALE GENOMIC DNA]</scope>
    <source>
        <strain evidence="2 4">NCTC12239</strain>
    </source>
</reference>
<evidence type="ECO:0000313" key="1">
    <source>
        <dbReference type="EMBL" id="KTD33931.1"/>
    </source>
</evidence>
<accession>A0A378JRE5</accession>
<proteinExistence type="predicted"/>
<sequence length="599" mass="70157">MNSKKPVHFSDHFNIDKARLNELGVFDPILNFDTKVFVEPLLLKDSASEIIRNAYNTYKTFFANLLLILQKSNQVGDKCWRTAKRMVNFPEYQYTCIGYSSGNTEGRGSGIEFNDKILQSAKEIVDLAEGNPEIFLLLPLLEDGIAGDRISDMVQNIIDDDICRYTQEIMAKLDLKGNRLHTSRNCNPYKLLFNPYSKQAIKLVPFDILSNLPVADNVDAIVEELAAYNERLRDIVNRDIGDIWLETTKAYRKEILLKELKTNKEFFIETLTALKAYSPQHYDFEKDYEGLYKWLKDSQEFVNIELSKETKDCPDDLESLMLAVTGIIHHYRDTIENKEMWRTFWTLHNSEYKHVRSHYSYMLFFTVCRAWLISQNSNISINFKQRDGQPMLEFTISGKNRLILHIKHANNTSLAKGYKNVLEKYRHVKNEKHCYLMMNFKAAPAIQLKEIRVIQNPICEIFEIDVSKRNDEQTDGIFKLLEPEFEFNLLEFEDMVFEDSLYTEEKRKGGKNSYQRHKALKEQVQILCREELNKKTYPSAMQLSTHVAKRMIAESPKLLQSFQPYQTHLIDGSDWTTPTFYRWCKNAYKLLKNKLEVVD</sequence>
<dbReference type="RefSeq" id="WP_028384029.1">
    <property type="nucleotide sequence ID" value="NZ_CAAAJG010000027.1"/>
</dbReference>
<dbReference type="STRING" id="39962.Lmor_1913"/>
<protein>
    <submittedName>
        <fullName evidence="2">Uncharacterized protein</fullName>
    </submittedName>
</protein>